<feature type="compositionally biased region" description="Pro residues" evidence="1">
    <location>
        <begin position="10"/>
        <end position="36"/>
    </location>
</feature>
<sequence>MTEATVPDTAPVPTPATMPTPASLPVPSASPTPSSVPTPAALRPPTVKQGSDPSQFGRVTEDGTVYLNAPEGEVVVGQWAAGPPAEGLAFFGRKYDDLVVEIDLVSRRLGDGKATGEQAQGVLEKVREALAARSFVGDVAALEARCDALDTAIATAKAAAQAHKAEQRARAAVAREALTVEAESLAGSTSWKATSERFASMIDEWKSLPHADRAGEQAMWKRISAARAQFDKARRAHFAELDSERKVAVGRKRELIAQAEALSASTDWAGTGRKLRDLMTAWKDAPRSSKQDEDKLWKRFKAAQDVFYAAKAAAETSQEDALKENVPAKEALVIEAEALLPIIDASAAKRALRSISERWEKAGDLPRADRDRLERRLKKVEDAIRGSEAETWKRSNPETRARAESTANAFTDGIAKLEGKRAKAVDKGDLAEVERIDAAIASTRALLGAAEAAAAEFRG</sequence>
<proteinExistence type="predicted"/>
<dbReference type="AlphaFoldDB" id="A0A6J6U0J8"/>
<protein>
    <submittedName>
        <fullName evidence="2">Unannotated protein</fullName>
    </submittedName>
</protein>
<evidence type="ECO:0000313" key="2">
    <source>
        <dbReference type="EMBL" id="CAB4752584.1"/>
    </source>
</evidence>
<accession>A0A6J6U0J8</accession>
<gene>
    <name evidence="2" type="ORF">UFOPK2786_01372</name>
</gene>
<dbReference type="InterPro" id="IPR007139">
    <property type="entry name" value="DUF349"/>
</dbReference>
<organism evidence="2">
    <name type="scientific">freshwater metagenome</name>
    <dbReference type="NCBI Taxonomy" id="449393"/>
    <lineage>
        <taxon>unclassified sequences</taxon>
        <taxon>metagenomes</taxon>
        <taxon>ecological metagenomes</taxon>
    </lineage>
</organism>
<evidence type="ECO:0000256" key="1">
    <source>
        <dbReference type="SAM" id="MobiDB-lite"/>
    </source>
</evidence>
<dbReference type="EMBL" id="CAEZYW010000233">
    <property type="protein sequence ID" value="CAB4752584.1"/>
    <property type="molecule type" value="Genomic_DNA"/>
</dbReference>
<dbReference type="Pfam" id="PF03993">
    <property type="entry name" value="DUF349"/>
    <property type="match status" value="3"/>
</dbReference>
<name>A0A6J6U0J8_9ZZZZ</name>
<reference evidence="2" key="1">
    <citation type="submission" date="2020-05" db="EMBL/GenBank/DDBJ databases">
        <authorList>
            <person name="Chiriac C."/>
            <person name="Salcher M."/>
            <person name="Ghai R."/>
            <person name="Kavagutti S V."/>
        </authorList>
    </citation>
    <scope>NUCLEOTIDE SEQUENCE</scope>
</reference>
<feature type="region of interest" description="Disordered" evidence="1">
    <location>
        <begin position="1"/>
        <end position="59"/>
    </location>
</feature>